<dbReference type="GO" id="GO:0071011">
    <property type="term" value="C:precatalytic spliceosome"/>
    <property type="evidence" value="ECO:0007669"/>
    <property type="project" value="TreeGrafter"/>
</dbReference>
<dbReference type="GO" id="GO:0005687">
    <property type="term" value="C:U4 snRNP"/>
    <property type="evidence" value="ECO:0007669"/>
    <property type="project" value="TreeGrafter"/>
</dbReference>
<dbReference type="GO" id="GO:0000398">
    <property type="term" value="P:mRNA splicing, via spliceosome"/>
    <property type="evidence" value="ECO:0007669"/>
    <property type="project" value="TreeGrafter"/>
</dbReference>
<dbReference type="PANTHER" id="PTHR10553">
    <property type="entry name" value="SMALL NUCLEAR RIBONUCLEOPROTEIN"/>
    <property type="match status" value="1"/>
</dbReference>
<reference evidence="6 7" key="1">
    <citation type="journal article" date="2018" name="Front. Microbiol.">
        <title>Prospects for Fungal Bioremediation of Acidic Radioactive Waste Sites: Characterization and Genome Sequence of Rhodotorula taiwanensis MD1149.</title>
        <authorList>
            <person name="Tkavc R."/>
            <person name="Matrosova V.Y."/>
            <person name="Grichenko O.E."/>
            <person name="Gostincar C."/>
            <person name="Volpe R.P."/>
            <person name="Klimenkova P."/>
            <person name="Gaidamakova E.K."/>
            <person name="Zhou C.E."/>
            <person name="Stewart B.J."/>
            <person name="Lyman M.G."/>
            <person name="Malfatti S.A."/>
            <person name="Rubinfeld B."/>
            <person name="Courtot M."/>
            <person name="Singh J."/>
            <person name="Dalgard C.L."/>
            <person name="Hamilton T."/>
            <person name="Frey K.G."/>
            <person name="Gunde-Cimerman N."/>
            <person name="Dugan L."/>
            <person name="Daly M.J."/>
        </authorList>
    </citation>
    <scope>NUCLEOTIDE SEQUENCE [LARGE SCALE GENOMIC DNA]</scope>
    <source>
        <strain evidence="6 7">MD1149</strain>
    </source>
</reference>
<name>A0A2S5B3F4_9BASI</name>
<dbReference type="STRING" id="741276.A0A2S5B3F4"/>
<dbReference type="Proteomes" id="UP000237144">
    <property type="component" value="Unassembled WGS sequence"/>
</dbReference>
<sequence>MSKVQAPELKKARRENWEASVSHLDEGRRRRATPGEQQSNGQHARSDSYMDKLLFVNLQGHRKVSGYLRGFDIFLNLVLEDAREEGSADKTECGTVVIRGNSVTSMELMAAR</sequence>
<dbReference type="GO" id="GO:0071004">
    <property type="term" value="C:U2-type prespliceosome"/>
    <property type="evidence" value="ECO:0007669"/>
    <property type="project" value="TreeGrafter"/>
</dbReference>
<dbReference type="SMART" id="SM00651">
    <property type="entry name" value="Sm"/>
    <property type="match status" value="1"/>
</dbReference>
<dbReference type="InterPro" id="IPR001163">
    <property type="entry name" value="Sm_dom_euk/arc"/>
</dbReference>
<keyword evidence="7" id="KW-1185">Reference proteome</keyword>
<dbReference type="Gene3D" id="2.30.30.100">
    <property type="match status" value="1"/>
</dbReference>
<dbReference type="EMBL" id="PJQD01000085">
    <property type="protein sequence ID" value="POY71318.1"/>
    <property type="molecule type" value="Genomic_DNA"/>
</dbReference>
<dbReference type="AlphaFoldDB" id="A0A2S5B3F4"/>
<evidence type="ECO:0000256" key="2">
    <source>
        <dbReference type="ARBA" id="ARBA00023274"/>
    </source>
</evidence>
<evidence type="ECO:0000256" key="3">
    <source>
        <dbReference type="ARBA" id="ARBA00041356"/>
    </source>
</evidence>
<organism evidence="6 7">
    <name type="scientific">Rhodotorula taiwanensis</name>
    <dbReference type="NCBI Taxonomy" id="741276"/>
    <lineage>
        <taxon>Eukaryota</taxon>
        <taxon>Fungi</taxon>
        <taxon>Dikarya</taxon>
        <taxon>Basidiomycota</taxon>
        <taxon>Pucciniomycotina</taxon>
        <taxon>Microbotryomycetes</taxon>
        <taxon>Sporidiobolales</taxon>
        <taxon>Sporidiobolaceae</taxon>
        <taxon>Rhodotorula</taxon>
    </lineage>
</organism>
<feature type="domain" description="Sm" evidence="5">
    <location>
        <begin position="44"/>
        <end position="108"/>
    </location>
</feature>
<dbReference type="OrthoDB" id="2146at2759"/>
<feature type="compositionally biased region" description="Basic and acidic residues" evidence="4">
    <location>
        <begin position="8"/>
        <end position="28"/>
    </location>
</feature>
<comment type="caution">
    <text evidence="6">The sequence shown here is derived from an EMBL/GenBank/DDBJ whole genome shotgun (WGS) entry which is preliminary data.</text>
</comment>
<dbReference type="GO" id="GO:0034719">
    <property type="term" value="C:SMN-Sm protein complex"/>
    <property type="evidence" value="ECO:0007669"/>
    <property type="project" value="TreeGrafter"/>
</dbReference>
<dbReference type="GO" id="GO:0005682">
    <property type="term" value="C:U5 snRNP"/>
    <property type="evidence" value="ECO:0007669"/>
    <property type="project" value="TreeGrafter"/>
</dbReference>
<dbReference type="InterPro" id="IPR010920">
    <property type="entry name" value="LSM_dom_sf"/>
</dbReference>
<keyword evidence="2" id="KW-0687">Ribonucleoprotein</keyword>
<evidence type="ECO:0000313" key="6">
    <source>
        <dbReference type="EMBL" id="POY71318.1"/>
    </source>
</evidence>
<proteinExistence type="inferred from homology"/>
<dbReference type="GO" id="GO:0005685">
    <property type="term" value="C:U1 snRNP"/>
    <property type="evidence" value="ECO:0007669"/>
    <property type="project" value="TreeGrafter"/>
</dbReference>
<evidence type="ECO:0000259" key="5">
    <source>
        <dbReference type="SMART" id="SM00651"/>
    </source>
</evidence>
<dbReference type="GO" id="GO:0005686">
    <property type="term" value="C:U2 snRNP"/>
    <property type="evidence" value="ECO:0007669"/>
    <property type="project" value="TreeGrafter"/>
</dbReference>
<dbReference type="SUPFAM" id="SSF50182">
    <property type="entry name" value="Sm-like ribonucleoproteins"/>
    <property type="match status" value="1"/>
</dbReference>
<dbReference type="GO" id="GO:0071013">
    <property type="term" value="C:catalytic step 2 spliceosome"/>
    <property type="evidence" value="ECO:0007669"/>
    <property type="project" value="TreeGrafter"/>
</dbReference>
<dbReference type="Pfam" id="PF01423">
    <property type="entry name" value="LSM"/>
    <property type="match status" value="1"/>
</dbReference>
<dbReference type="GO" id="GO:0097526">
    <property type="term" value="C:spliceosomal tri-snRNP complex"/>
    <property type="evidence" value="ECO:0007669"/>
    <property type="project" value="TreeGrafter"/>
</dbReference>
<dbReference type="GO" id="GO:0003723">
    <property type="term" value="F:RNA binding"/>
    <property type="evidence" value="ECO:0007669"/>
    <property type="project" value="TreeGrafter"/>
</dbReference>
<accession>A0A2S5B3F4</accession>
<feature type="region of interest" description="Disordered" evidence="4">
    <location>
        <begin position="1"/>
        <end position="46"/>
    </location>
</feature>
<comment type="similarity">
    <text evidence="1">Belongs to the snRNP Sm proteins family.</text>
</comment>
<gene>
    <name evidence="6" type="ORF">BMF94_5630</name>
</gene>
<evidence type="ECO:0000256" key="1">
    <source>
        <dbReference type="ARBA" id="ARBA00006850"/>
    </source>
</evidence>
<evidence type="ECO:0000313" key="7">
    <source>
        <dbReference type="Proteomes" id="UP000237144"/>
    </source>
</evidence>
<evidence type="ECO:0000256" key="4">
    <source>
        <dbReference type="SAM" id="MobiDB-lite"/>
    </source>
</evidence>
<dbReference type="PANTHER" id="PTHR10553:SF2">
    <property type="entry name" value="SMALL NUCLEAR RIBONUCLEOPROTEIN G"/>
    <property type="match status" value="1"/>
</dbReference>
<dbReference type="GO" id="GO:0005689">
    <property type="term" value="C:U12-type spliceosomal complex"/>
    <property type="evidence" value="ECO:0007669"/>
    <property type="project" value="TreeGrafter"/>
</dbReference>
<protein>
    <recommendedName>
        <fullName evidence="3">Sm protein G</fullName>
    </recommendedName>
</protein>
<dbReference type="InterPro" id="IPR044641">
    <property type="entry name" value="Lsm7/SmG-like"/>
</dbReference>